<organism evidence="2">
    <name type="scientific">Myoviridae sp. cthAo37</name>
    <dbReference type="NCBI Taxonomy" id="2827701"/>
    <lineage>
        <taxon>Viruses</taxon>
        <taxon>Duplodnaviria</taxon>
        <taxon>Heunggongvirae</taxon>
        <taxon>Uroviricota</taxon>
        <taxon>Caudoviricetes</taxon>
    </lineage>
</organism>
<sequence>MKMIQIADLNYYGNDQSNRVYSPDGLAPTLNTVSGGDEK</sequence>
<reference evidence="2" key="1">
    <citation type="journal article" date="2021" name="Proc. Natl. Acad. Sci. U.S.A.">
        <title>A Catalog of Tens of Thousands of Viruses from Human Metagenomes Reveals Hidden Associations with Chronic Diseases.</title>
        <authorList>
            <person name="Tisza M.J."/>
            <person name="Buck C.B."/>
        </authorList>
    </citation>
    <scope>NUCLEOTIDE SEQUENCE</scope>
    <source>
        <strain evidence="2">CthAo37</strain>
    </source>
</reference>
<feature type="region of interest" description="Disordered" evidence="1">
    <location>
        <begin position="17"/>
        <end position="39"/>
    </location>
</feature>
<accession>A0A8S5S4Y6</accession>
<proteinExistence type="predicted"/>
<name>A0A8S5S4Y6_9CAUD</name>
<protein>
    <submittedName>
        <fullName evidence="2">Uncharacterized protein</fullName>
    </submittedName>
</protein>
<dbReference type="EMBL" id="BK032529">
    <property type="protein sequence ID" value="DAF45990.1"/>
    <property type="molecule type" value="Genomic_DNA"/>
</dbReference>
<evidence type="ECO:0000256" key="1">
    <source>
        <dbReference type="SAM" id="MobiDB-lite"/>
    </source>
</evidence>
<evidence type="ECO:0000313" key="2">
    <source>
        <dbReference type="EMBL" id="DAF45990.1"/>
    </source>
</evidence>
<feature type="compositionally biased region" description="Polar residues" evidence="1">
    <location>
        <begin position="29"/>
        <end position="39"/>
    </location>
</feature>